<evidence type="ECO:0000313" key="2">
    <source>
        <dbReference type="Proteomes" id="UP001233172"/>
    </source>
</evidence>
<reference evidence="1" key="1">
    <citation type="journal article" date="2023" name="PLoS Negl. Trop. Dis.">
        <title>A genome sequence for Biomphalaria pfeifferi, the major vector snail for the human-infecting parasite Schistosoma mansoni.</title>
        <authorList>
            <person name="Bu L."/>
            <person name="Lu L."/>
            <person name="Laidemitt M.R."/>
            <person name="Zhang S.M."/>
            <person name="Mutuku M."/>
            <person name="Mkoji G."/>
            <person name="Steinauer M."/>
            <person name="Loker E.S."/>
        </authorList>
    </citation>
    <scope>NUCLEOTIDE SEQUENCE</scope>
    <source>
        <strain evidence="1">KasaAsao</strain>
    </source>
</reference>
<dbReference type="AlphaFoldDB" id="A0AAD8ATL1"/>
<reference evidence="1" key="2">
    <citation type="submission" date="2023-04" db="EMBL/GenBank/DDBJ databases">
        <authorList>
            <person name="Bu L."/>
            <person name="Lu L."/>
            <person name="Laidemitt M.R."/>
            <person name="Zhang S.M."/>
            <person name="Mutuku M."/>
            <person name="Mkoji G."/>
            <person name="Steinauer M."/>
            <person name="Loker E.S."/>
        </authorList>
    </citation>
    <scope>NUCLEOTIDE SEQUENCE</scope>
    <source>
        <strain evidence="1">KasaAsao</strain>
        <tissue evidence="1">Whole Snail</tissue>
    </source>
</reference>
<evidence type="ECO:0000313" key="1">
    <source>
        <dbReference type="EMBL" id="KAK0042209.1"/>
    </source>
</evidence>
<name>A0AAD8ATL1_BIOPF</name>
<comment type="caution">
    <text evidence="1">The sequence shown here is derived from an EMBL/GenBank/DDBJ whole genome shotgun (WGS) entry which is preliminary data.</text>
</comment>
<dbReference type="Proteomes" id="UP001233172">
    <property type="component" value="Unassembled WGS sequence"/>
</dbReference>
<keyword evidence="2" id="KW-1185">Reference proteome</keyword>
<accession>A0AAD8ATL1</accession>
<sequence length="97" mass="10549">MYTSLVHSTTGQNQLAANADKAQVNLVGVGQASDTRADLVTLQLTPRGVTTNFCFMSRSVDTTEVRLLEKKEDCLIEGNGTDRHIFTESRGGFKGVE</sequence>
<gene>
    <name evidence="1" type="ORF">Bpfe_028380</name>
</gene>
<protein>
    <submittedName>
        <fullName evidence="1">Uncharacterized protein</fullName>
    </submittedName>
</protein>
<proteinExistence type="predicted"/>
<organism evidence="1 2">
    <name type="scientific">Biomphalaria pfeifferi</name>
    <name type="common">Bloodfluke planorb</name>
    <name type="synonym">Freshwater snail</name>
    <dbReference type="NCBI Taxonomy" id="112525"/>
    <lineage>
        <taxon>Eukaryota</taxon>
        <taxon>Metazoa</taxon>
        <taxon>Spiralia</taxon>
        <taxon>Lophotrochozoa</taxon>
        <taxon>Mollusca</taxon>
        <taxon>Gastropoda</taxon>
        <taxon>Heterobranchia</taxon>
        <taxon>Euthyneura</taxon>
        <taxon>Panpulmonata</taxon>
        <taxon>Hygrophila</taxon>
        <taxon>Lymnaeoidea</taxon>
        <taxon>Planorbidae</taxon>
        <taxon>Biomphalaria</taxon>
    </lineage>
</organism>
<dbReference type="EMBL" id="JASAOG010000248">
    <property type="protein sequence ID" value="KAK0042209.1"/>
    <property type="molecule type" value="Genomic_DNA"/>
</dbReference>